<gene>
    <name evidence="2" type="ORF">AMRN_0741</name>
</gene>
<dbReference type="EMBL" id="CP032101">
    <property type="protein sequence ID" value="AXX86496.1"/>
    <property type="molecule type" value="Genomic_DNA"/>
</dbReference>
<proteinExistence type="predicted"/>
<dbReference type="AlphaFoldDB" id="A0A347TIR8"/>
<evidence type="ECO:0000256" key="1">
    <source>
        <dbReference type="SAM" id="MobiDB-lite"/>
    </source>
</evidence>
<dbReference type="RefSeq" id="WP_165772882.1">
    <property type="nucleotide sequence ID" value="NZ_CP032101.1"/>
</dbReference>
<evidence type="ECO:0000313" key="3">
    <source>
        <dbReference type="Proteomes" id="UP000264693"/>
    </source>
</evidence>
<dbReference type="Proteomes" id="UP000264693">
    <property type="component" value="Chromosome"/>
</dbReference>
<evidence type="ECO:0000313" key="2">
    <source>
        <dbReference type="EMBL" id="AXX86496.1"/>
    </source>
</evidence>
<dbReference type="KEGG" id="amar:AMRN_0741"/>
<accession>A0A347TIR8</accession>
<name>A0A347TIR8_9BACT</name>
<organism evidence="2 3">
    <name type="scientific">Malaciobacter marinus</name>
    <dbReference type="NCBI Taxonomy" id="505249"/>
    <lineage>
        <taxon>Bacteria</taxon>
        <taxon>Pseudomonadati</taxon>
        <taxon>Campylobacterota</taxon>
        <taxon>Epsilonproteobacteria</taxon>
        <taxon>Campylobacterales</taxon>
        <taxon>Arcobacteraceae</taxon>
        <taxon>Malaciobacter</taxon>
    </lineage>
</organism>
<protein>
    <submittedName>
        <fullName evidence="2">Uncharacterized protein</fullName>
    </submittedName>
</protein>
<sequence>MNEIIIAILSFLGGLFTCKIITKINKQSNSSLNFFSNNNKTNLSNENDKQNS</sequence>
<feature type="compositionally biased region" description="Low complexity" evidence="1">
    <location>
        <begin position="30"/>
        <end position="45"/>
    </location>
</feature>
<feature type="region of interest" description="Disordered" evidence="1">
    <location>
        <begin position="30"/>
        <end position="52"/>
    </location>
</feature>
<reference evidence="2 3" key="1">
    <citation type="submission" date="2018-08" db="EMBL/GenBank/DDBJ databases">
        <title>Complete genome of the Arcobacter marinus type strain JCM 15502.</title>
        <authorList>
            <person name="Miller W.G."/>
            <person name="Yee E."/>
            <person name="Huynh S."/>
            <person name="Parker C.T."/>
        </authorList>
    </citation>
    <scope>NUCLEOTIDE SEQUENCE [LARGE SCALE GENOMIC DNA]</scope>
    <source>
        <strain evidence="2 3">JCM 15502</strain>
    </source>
</reference>